<dbReference type="Proteomes" id="UP001652620">
    <property type="component" value="Chromosome 4"/>
</dbReference>
<keyword evidence="2" id="KW-1185">Reference proteome</keyword>
<accession>A0ABM3JR54</accession>
<evidence type="ECO:0000313" key="2">
    <source>
        <dbReference type="Proteomes" id="UP001652620"/>
    </source>
</evidence>
<proteinExistence type="predicted"/>
<dbReference type="RefSeq" id="XP_049311712.1">
    <property type="nucleotide sequence ID" value="XM_049455755.1"/>
</dbReference>
<organism evidence="2 3">
    <name type="scientific">Bactrocera dorsalis</name>
    <name type="common">Oriental fruit fly</name>
    <name type="synonym">Dacus dorsalis</name>
    <dbReference type="NCBI Taxonomy" id="27457"/>
    <lineage>
        <taxon>Eukaryota</taxon>
        <taxon>Metazoa</taxon>
        <taxon>Ecdysozoa</taxon>
        <taxon>Arthropoda</taxon>
        <taxon>Hexapoda</taxon>
        <taxon>Insecta</taxon>
        <taxon>Pterygota</taxon>
        <taxon>Neoptera</taxon>
        <taxon>Endopterygota</taxon>
        <taxon>Diptera</taxon>
        <taxon>Brachycera</taxon>
        <taxon>Muscomorpha</taxon>
        <taxon>Tephritoidea</taxon>
        <taxon>Tephritidae</taxon>
        <taxon>Bactrocera</taxon>
        <taxon>Bactrocera</taxon>
    </lineage>
</organism>
<dbReference type="GeneID" id="125778401"/>
<feature type="compositionally biased region" description="Low complexity" evidence="1">
    <location>
        <begin position="110"/>
        <end position="120"/>
    </location>
</feature>
<reference evidence="3" key="1">
    <citation type="submission" date="2025-08" db="UniProtKB">
        <authorList>
            <consortium name="RefSeq"/>
        </authorList>
    </citation>
    <scope>IDENTIFICATION</scope>
    <source>
        <tissue evidence="3">Adult</tissue>
    </source>
</reference>
<feature type="region of interest" description="Disordered" evidence="1">
    <location>
        <begin position="95"/>
        <end position="128"/>
    </location>
</feature>
<sequence length="198" mass="21667">MDIIQEMRELDREPDTPSVALTASATARTTTSVSARVIAVNHTQNTNIVNSNTLTKKASSSSLTSNISKTYYNTTTSVVTRKRGGLAIAIKRQDSLDPYGNNNNHDRSISRQSSYSIPSTPVTPPVPTLRRGLSVRISEASTAICVGNDDNATEVAAVKRQPLTCLERFREGILRFFAKIMGSRTPSEADGYDYYDCK</sequence>
<gene>
    <name evidence="3" type="primary">LOC125778401</name>
</gene>
<protein>
    <submittedName>
        <fullName evidence="3">Uncharacterized protein LOC125778401</fullName>
    </submittedName>
</protein>
<evidence type="ECO:0000313" key="3">
    <source>
        <dbReference type="RefSeq" id="XP_049311712.1"/>
    </source>
</evidence>
<evidence type="ECO:0000256" key="1">
    <source>
        <dbReference type="SAM" id="MobiDB-lite"/>
    </source>
</evidence>
<name>A0ABM3JR54_BACDO</name>